<gene>
    <name evidence="1" type="ORF">VL15_37890</name>
</gene>
<dbReference type="Proteomes" id="UP000036338">
    <property type="component" value="Unassembled WGS sequence"/>
</dbReference>
<comment type="caution">
    <text evidence="1">The sequence shown here is derived from an EMBL/GenBank/DDBJ whole genome shotgun (WGS) entry which is preliminary data.</text>
</comment>
<protein>
    <submittedName>
        <fullName evidence="1">Uncharacterized protein</fullName>
    </submittedName>
</protein>
<dbReference type="EMBL" id="LDWR01000108">
    <property type="protein sequence ID" value="KML41969.1"/>
    <property type="molecule type" value="Genomic_DNA"/>
</dbReference>
<accession>A0A0J5VYB1</accession>
<evidence type="ECO:0000313" key="1">
    <source>
        <dbReference type="EMBL" id="KML41969.1"/>
    </source>
</evidence>
<dbReference type="PATRIC" id="fig|292.27.peg.288"/>
<sequence length="69" mass="7620">MRGVAMFHGMRGMLVVTLADTLPARADCFNDADDRHGVNSMLLRVIVEQKYGDNLMLLVTTKAAPKTLE</sequence>
<reference evidence="1 2" key="1">
    <citation type="submission" date="2015-05" db="EMBL/GenBank/DDBJ databases">
        <title>Draft genome of Burkholderia cepacia LK29.</title>
        <authorList>
            <person name="Chan X.Y."/>
        </authorList>
    </citation>
    <scope>NUCLEOTIDE SEQUENCE [LARGE SCALE GENOMIC DNA]</scope>
    <source>
        <strain evidence="1 2">LK29</strain>
    </source>
</reference>
<evidence type="ECO:0000313" key="2">
    <source>
        <dbReference type="Proteomes" id="UP000036338"/>
    </source>
</evidence>
<proteinExistence type="predicted"/>
<dbReference type="AlphaFoldDB" id="A0A0J5VYB1"/>
<organism evidence="1 2">
    <name type="scientific">Burkholderia cepacia</name>
    <name type="common">Pseudomonas cepacia</name>
    <dbReference type="NCBI Taxonomy" id="292"/>
    <lineage>
        <taxon>Bacteria</taxon>
        <taxon>Pseudomonadati</taxon>
        <taxon>Pseudomonadota</taxon>
        <taxon>Betaproteobacteria</taxon>
        <taxon>Burkholderiales</taxon>
        <taxon>Burkholderiaceae</taxon>
        <taxon>Burkholderia</taxon>
        <taxon>Burkholderia cepacia complex</taxon>
    </lineage>
</organism>
<name>A0A0J5VYB1_BURCE</name>